<feature type="transmembrane region" description="Helical" evidence="7">
    <location>
        <begin position="106"/>
        <end position="124"/>
    </location>
</feature>
<evidence type="ECO:0000256" key="6">
    <source>
        <dbReference type="SAM" id="MobiDB-lite"/>
    </source>
</evidence>
<dbReference type="PANTHER" id="PTHR23501:SF109">
    <property type="entry name" value="MAJOR FACILITATOR SUPERFAMILY (MFS) PROFILE DOMAIN-CONTAINING PROTEIN-RELATED"/>
    <property type="match status" value="1"/>
</dbReference>
<feature type="transmembrane region" description="Helical" evidence="7">
    <location>
        <begin position="55"/>
        <end position="75"/>
    </location>
</feature>
<keyword evidence="9" id="KW-1185">Reference proteome</keyword>
<evidence type="ECO:0000313" key="9">
    <source>
        <dbReference type="Proteomes" id="UP000182658"/>
    </source>
</evidence>
<dbReference type="PANTHER" id="PTHR23501">
    <property type="entry name" value="MAJOR FACILITATOR SUPERFAMILY"/>
    <property type="match status" value="1"/>
</dbReference>
<reference evidence="8 9" key="1">
    <citation type="submission" date="2016-10" db="EMBL/GenBank/DDBJ databases">
        <title>Draft genome sequence of Coniochaeta ligniaria NRRL30616, a lignocellulolytic fungus for bioabatement of inhibitors in plant biomass hydrolysates.</title>
        <authorList>
            <consortium name="DOE Joint Genome Institute"/>
            <person name="Jimenez D.J."/>
            <person name="Hector R.E."/>
            <person name="Riley R."/>
            <person name="Sun H."/>
            <person name="Grigoriev I.V."/>
            <person name="Van Elsas J.D."/>
            <person name="Nichols N.N."/>
        </authorList>
    </citation>
    <scope>NUCLEOTIDE SEQUENCE [LARGE SCALE GENOMIC DNA]</scope>
    <source>
        <strain evidence="8 9">NRRL 30616</strain>
    </source>
</reference>
<feature type="transmembrane region" description="Helical" evidence="7">
    <location>
        <begin position="291"/>
        <end position="311"/>
    </location>
</feature>
<dbReference type="EMBL" id="KV875113">
    <property type="protein sequence ID" value="OIW22509.1"/>
    <property type="molecule type" value="Genomic_DNA"/>
</dbReference>
<dbReference type="OrthoDB" id="4161376at2759"/>
<feature type="transmembrane region" description="Helical" evidence="7">
    <location>
        <begin position="382"/>
        <end position="404"/>
    </location>
</feature>
<dbReference type="AlphaFoldDB" id="A0A1J7I4W9"/>
<dbReference type="InParanoid" id="A0A1J7I4W9"/>
<feature type="transmembrane region" description="Helical" evidence="7">
    <location>
        <begin position="349"/>
        <end position="370"/>
    </location>
</feature>
<keyword evidence="4 7" id="KW-1133">Transmembrane helix</keyword>
<dbReference type="GO" id="GO:0022857">
    <property type="term" value="F:transmembrane transporter activity"/>
    <property type="evidence" value="ECO:0007669"/>
    <property type="project" value="InterPro"/>
</dbReference>
<feature type="transmembrane region" description="Helical" evidence="7">
    <location>
        <begin position="256"/>
        <end position="279"/>
    </location>
</feature>
<feature type="transmembrane region" description="Helical" evidence="7">
    <location>
        <begin position="478"/>
        <end position="496"/>
    </location>
</feature>
<feature type="compositionally biased region" description="Basic and acidic residues" evidence="6">
    <location>
        <begin position="14"/>
        <end position="31"/>
    </location>
</feature>
<proteinExistence type="predicted"/>
<dbReference type="Pfam" id="PF06609">
    <property type="entry name" value="TRI12"/>
    <property type="match status" value="2"/>
</dbReference>
<feature type="transmembrane region" description="Helical" evidence="7">
    <location>
        <begin position="189"/>
        <end position="209"/>
    </location>
</feature>
<organism evidence="8 9">
    <name type="scientific">Coniochaeta ligniaria NRRL 30616</name>
    <dbReference type="NCBI Taxonomy" id="1408157"/>
    <lineage>
        <taxon>Eukaryota</taxon>
        <taxon>Fungi</taxon>
        <taxon>Dikarya</taxon>
        <taxon>Ascomycota</taxon>
        <taxon>Pezizomycotina</taxon>
        <taxon>Sordariomycetes</taxon>
        <taxon>Sordariomycetidae</taxon>
        <taxon>Coniochaetales</taxon>
        <taxon>Coniochaetaceae</taxon>
        <taxon>Coniochaeta</taxon>
    </lineage>
</organism>
<dbReference type="SUPFAM" id="SSF103473">
    <property type="entry name" value="MFS general substrate transporter"/>
    <property type="match status" value="1"/>
</dbReference>
<keyword evidence="3 7" id="KW-0812">Transmembrane</keyword>
<accession>A0A1J7I4W9</accession>
<dbReference type="InterPro" id="IPR036259">
    <property type="entry name" value="MFS_trans_sf"/>
</dbReference>
<feature type="transmembrane region" description="Helical" evidence="7">
    <location>
        <begin position="323"/>
        <end position="343"/>
    </location>
</feature>
<name>A0A1J7I4W9_9PEZI</name>
<comment type="subcellular location">
    <subcellularLocation>
        <location evidence="1">Membrane</location>
        <topology evidence="1">Multi-pass membrane protein</topology>
    </subcellularLocation>
</comment>
<dbReference type="InterPro" id="IPR010573">
    <property type="entry name" value="MFS_Str1/Tri12-like"/>
</dbReference>
<feature type="transmembrane region" description="Helical" evidence="7">
    <location>
        <begin position="131"/>
        <end position="151"/>
    </location>
</feature>
<evidence type="ECO:0000256" key="3">
    <source>
        <dbReference type="ARBA" id="ARBA00022692"/>
    </source>
</evidence>
<sequence length="526" mass="55594">MDSNKSGITAVHASSEDVRTPDETHKEQEGHRPAVIGGFEADIDALPPGYFKSRFFVGTFFAIGFGLMAGVGAFVNIYTWISLVYSAACAVCIAPLGRITDIFGRRYWFIGSGVLSVIGSIVCATAKSIPVLIGGNVLLGVGTAAQLSFHYVVGEIVPIKYRYLASAGVYLFCFPGSGSYWIKHFDYVGTLLFAAGLVMFLMGLSWGGAVYPWNSAATISAIVIGFALLVAFALWEIYAPLKEPLVPVHLFKNLEWTVSVLLMSLGASIYYGFAIVWPAQCATLYNTGDMIYLGGISSIIGLAVIVGQIVGGSLAERIGHTRIQVMAVFTLAAIFLGCTAVSQPDNFKTAAGLVFMGLFFTGWNETICIANSTICVKNQQEIGIAGGLAGSIRSAICGVIVAIYTTVLTNRLGQTIPAEVPPALVSAGLPSSSVVDFLTALTSGVTGAVDAVPGITDKIIAVGVAAYKQANADAYRTVYLSTLAFSGVAICLTYFAPNTDTYMTSQIAATLHREEVPDNEKVLGEN</sequence>
<gene>
    <name evidence="8" type="ORF">CONLIGDRAFT_587277</name>
</gene>
<keyword evidence="2" id="KW-0813">Transport</keyword>
<feature type="region of interest" description="Disordered" evidence="6">
    <location>
        <begin position="1"/>
        <end position="31"/>
    </location>
</feature>
<feature type="transmembrane region" description="Helical" evidence="7">
    <location>
        <begin position="215"/>
        <end position="235"/>
    </location>
</feature>
<evidence type="ECO:0000256" key="7">
    <source>
        <dbReference type="SAM" id="Phobius"/>
    </source>
</evidence>
<dbReference type="GO" id="GO:0005886">
    <property type="term" value="C:plasma membrane"/>
    <property type="evidence" value="ECO:0007669"/>
    <property type="project" value="TreeGrafter"/>
</dbReference>
<evidence type="ECO:0000256" key="5">
    <source>
        <dbReference type="ARBA" id="ARBA00023136"/>
    </source>
</evidence>
<evidence type="ECO:0000256" key="2">
    <source>
        <dbReference type="ARBA" id="ARBA00022448"/>
    </source>
</evidence>
<feature type="transmembrane region" description="Helical" evidence="7">
    <location>
        <begin position="82"/>
        <end position="100"/>
    </location>
</feature>
<dbReference type="Proteomes" id="UP000182658">
    <property type="component" value="Unassembled WGS sequence"/>
</dbReference>
<protein>
    <submittedName>
        <fullName evidence="8">MFS general substrate transporter</fullName>
    </submittedName>
</protein>
<feature type="transmembrane region" description="Helical" evidence="7">
    <location>
        <begin position="163"/>
        <end position="182"/>
    </location>
</feature>
<evidence type="ECO:0000256" key="4">
    <source>
        <dbReference type="ARBA" id="ARBA00022989"/>
    </source>
</evidence>
<evidence type="ECO:0000256" key="1">
    <source>
        <dbReference type="ARBA" id="ARBA00004141"/>
    </source>
</evidence>
<keyword evidence="5 7" id="KW-0472">Membrane</keyword>
<evidence type="ECO:0000313" key="8">
    <source>
        <dbReference type="EMBL" id="OIW22509.1"/>
    </source>
</evidence>
<dbReference type="Gene3D" id="1.20.1250.20">
    <property type="entry name" value="MFS general substrate transporter like domains"/>
    <property type="match status" value="1"/>
</dbReference>